<keyword evidence="2" id="KW-1133">Transmembrane helix</keyword>
<comment type="similarity">
    <text evidence="1">Belongs to the bacterial sugar transferase family.</text>
</comment>
<dbReference type="InterPro" id="IPR003362">
    <property type="entry name" value="Bact_transf"/>
</dbReference>
<protein>
    <submittedName>
        <fullName evidence="4">Polyprenyl glycosylphosphotransferase</fullName>
    </submittedName>
</protein>
<keyword evidence="2" id="KW-0812">Transmembrane</keyword>
<feature type="domain" description="Bacterial sugar transferase" evidence="3">
    <location>
        <begin position="143"/>
        <end position="325"/>
    </location>
</feature>
<name>A0A2U2B7C7_9BACT</name>
<comment type="caution">
    <text evidence="4">The sequence shown here is derived from an EMBL/GenBank/DDBJ whole genome shotgun (WGS) entry which is preliminary data.</text>
</comment>
<evidence type="ECO:0000256" key="2">
    <source>
        <dbReference type="SAM" id="Phobius"/>
    </source>
</evidence>
<dbReference type="GO" id="GO:0016780">
    <property type="term" value="F:phosphotransferase activity, for other substituted phosphate groups"/>
    <property type="evidence" value="ECO:0007669"/>
    <property type="project" value="TreeGrafter"/>
</dbReference>
<feature type="transmembrane region" description="Helical" evidence="2">
    <location>
        <begin position="149"/>
        <end position="169"/>
    </location>
</feature>
<sequence>MKFTKTNRKARHNRKLVLLFFQIPNEIILSSIREYLKYYQYSQFEYFCDQKIPLTFPYAGKVEQFSSSFDNNPTDELIIIGYPPGSEISQELLLSLKLSGIIIKLIPVDLSLFSGLMCIDNIRDLPHITLFPDRTKVIQRILKEVLNKVIALIGIIFSGFFLPFIALFIKITSSGPVFYKQTRLGKNARPFTLYKFRTMGVSAEKNGPQLSGSDDSRITRAGKILRYWHIDEFPQFWNILKGDMALVGSRPERPFFARFLAQEIPYYKIVYQQKPGLTSLGMIKYGYATSIEEMMDRLYYDIIYLNNPTFWMDIKILINTLRYIIHKAFYDPSKEKNTPKEENVKPILAGWSPTKSDVSKTRSCLNTLDRVIYQH</sequence>
<evidence type="ECO:0000313" key="4">
    <source>
        <dbReference type="EMBL" id="PWD98968.1"/>
    </source>
</evidence>
<keyword evidence="4" id="KW-0808">Transferase</keyword>
<dbReference type="OrthoDB" id="9808602at2"/>
<dbReference type="Proteomes" id="UP000244956">
    <property type="component" value="Unassembled WGS sequence"/>
</dbReference>
<keyword evidence="5" id="KW-1185">Reference proteome</keyword>
<dbReference type="RefSeq" id="WP_109264967.1">
    <property type="nucleotide sequence ID" value="NZ_QEWP01000010.1"/>
</dbReference>
<gene>
    <name evidence="4" type="ORF">DDZ16_13310</name>
</gene>
<dbReference type="Pfam" id="PF02397">
    <property type="entry name" value="Bac_transf"/>
    <property type="match status" value="1"/>
</dbReference>
<evidence type="ECO:0000313" key="5">
    <source>
        <dbReference type="Proteomes" id="UP000244956"/>
    </source>
</evidence>
<keyword evidence="2" id="KW-0472">Membrane</keyword>
<proteinExistence type="inferred from homology"/>
<evidence type="ECO:0000259" key="3">
    <source>
        <dbReference type="Pfam" id="PF02397"/>
    </source>
</evidence>
<organism evidence="4 5">
    <name type="scientific">Marinilabilia rubra</name>
    <dbReference type="NCBI Taxonomy" id="2162893"/>
    <lineage>
        <taxon>Bacteria</taxon>
        <taxon>Pseudomonadati</taxon>
        <taxon>Bacteroidota</taxon>
        <taxon>Bacteroidia</taxon>
        <taxon>Marinilabiliales</taxon>
        <taxon>Marinilabiliaceae</taxon>
        <taxon>Marinilabilia</taxon>
    </lineage>
</organism>
<dbReference type="AlphaFoldDB" id="A0A2U2B7C7"/>
<reference evidence="4 5" key="1">
    <citation type="submission" date="2018-05" db="EMBL/GenBank/DDBJ databases">
        <title>Marinilabilia rubrum sp. nov., isolated from saltern sediment.</title>
        <authorList>
            <person name="Zhang R."/>
        </authorList>
    </citation>
    <scope>NUCLEOTIDE SEQUENCE [LARGE SCALE GENOMIC DNA]</scope>
    <source>
        <strain evidence="4 5">WTE16</strain>
    </source>
</reference>
<dbReference type="PANTHER" id="PTHR30576">
    <property type="entry name" value="COLANIC BIOSYNTHESIS UDP-GLUCOSE LIPID CARRIER TRANSFERASE"/>
    <property type="match status" value="1"/>
</dbReference>
<dbReference type="PANTHER" id="PTHR30576:SF0">
    <property type="entry name" value="UNDECAPRENYL-PHOSPHATE N-ACETYLGALACTOSAMINYL 1-PHOSPHATE TRANSFERASE-RELATED"/>
    <property type="match status" value="1"/>
</dbReference>
<accession>A0A2U2B7C7</accession>
<dbReference type="EMBL" id="QEWP01000010">
    <property type="protein sequence ID" value="PWD98968.1"/>
    <property type="molecule type" value="Genomic_DNA"/>
</dbReference>
<evidence type="ECO:0000256" key="1">
    <source>
        <dbReference type="ARBA" id="ARBA00006464"/>
    </source>
</evidence>